<dbReference type="PROSITE" id="PS51831">
    <property type="entry name" value="HD"/>
    <property type="match status" value="1"/>
</dbReference>
<dbReference type="InterPro" id="IPR003607">
    <property type="entry name" value="HD/PDEase_dom"/>
</dbReference>
<evidence type="ECO:0000259" key="4">
    <source>
        <dbReference type="PROSITE" id="PS51831"/>
    </source>
</evidence>
<dbReference type="InterPro" id="IPR023023">
    <property type="entry name" value="dNTPase_2"/>
</dbReference>
<evidence type="ECO:0000313" key="6">
    <source>
        <dbReference type="Proteomes" id="UP000184171"/>
    </source>
</evidence>
<dbReference type="NCBIfam" id="NF002327">
    <property type="entry name" value="PRK01286.1-2"/>
    <property type="match status" value="1"/>
</dbReference>
<dbReference type="GO" id="GO:0016793">
    <property type="term" value="F:triphosphoric monoester hydrolase activity"/>
    <property type="evidence" value="ECO:0007669"/>
    <property type="project" value="InterPro"/>
</dbReference>
<dbReference type="PANTHER" id="PTHR35795:SF1">
    <property type="entry name" value="BIS(5'-NUCLEOSYL)-TETRAPHOSPHATASE, SYMMETRICAL"/>
    <property type="match status" value="1"/>
</dbReference>
<name>A0A1M6BY99_MALRU</name>
<dbReference type="Pfam" id="PF01966">
    <property type="entry name" value="HD"/>
    <property type="match status" value="1"/>
</dbReference>
<evidence type="ECO:0000313" key="5">
    <source>
        <dbReference type="EMBL" id="SHI53438.1"/>
    </source>
</evidence>
<feature type="domain" description="HD" evidence="4">
    <location>
        <begin position="75"/>
        <end position="196"/>
    </location>
</feature>
<dbReference type="Pfam" id="PF13286">
    <property type="entry name" value="HD_assoc"/>
    <property type="match status" value="1"/>
</dbReference>
<dbReference type="NCBIfam" id="TIGR01353">
    <property type="entry name" value="dGTP_triPase"/>
    <property type="match status" value="1"/>
</dbReference>
<evidence type="ECO:0000256" key="3">
    <source>
        <dbReference type="SAM" id="MobiDB-lite"/>
    </source>
</evidence>
<keyword evidence="1 2" id="KW-0378">Hydrolase</keyword>
<dbReference type="InterPro" id="IPR006261">
    <property type="entry name" value="dGTPase"/>
</dbReference>
<comment type="similarity">
    <text evidence="2">Belongs to the dGTPase family. Type 2 subfamily.</text>
</comment>
<keyword evidence="6" id="KW-1185">Reference proteome</keyword>
<proteinExistence type="inferred from homology"/>
<dbReference type="PANTHER" id="PTHR35795">
    <property type="entry name" value="SLR1885 PROTEIN"/>
    <property type="match status" value="1"/>
</dbReference>
<gene>
    <name evidence="5" type="ORF">SAMN02745165_00334</name>
</gene>
<dbReference type="InterPro" id="IPR051094">
    <property type="entry name" value="Diverse_Catalytic_Enzymes"/>
</dbReference>
<accession>A0A1M6BY99</accession>
<dbReference type="SUPFAM" id="SSF109604">
    <property type="entry name" value="HD-domain/PDEase-like"/>
    <property type="match status" value="1"/>
</dbReference>
<dbReference type="OrthoDB" id="9803619at2"/>
<dbReference type="InterPro" id="IPR026875">
    <property type="entry name" value="PHydrolase_assoc_dom"/>
</dbReference>
<dbReference type="Proteomes" id="UP000184171">
    <property type="component" value="Unassembled WGS sequence"/>
</dbReference>
<dbReference type="CDD" id="cd00077">
    <property type="entry name" value="HDc"/>
    <property type="match status" value="1"/>
</dbReference>
<feature type="compositionally biased region" description="Basic and acidic residues" evidence="3">
    <location>
        <begin position="1"/>
        <end position="15"/>
    </location>
</feature>
<organism evidence="5 6">
    <name type="scientific">Malonomonas rubra DSM 5091</name>
    <dbReference type="NCBI Taxonomy" id="1122189"/>
    <lineage>
        <taxon>Bacteria</taxon>
        <taxon>Pseudomonadati</taxon>
        <taxon>Thermodesulfobacteriota</taxon>
        <taxon>Desulfuromonadia</taxon>
        <taxon>Desulfuromonadales</taxon>
        <taxon>Geopsychrobacteraceae</taxon>
        <taxon>Malonomonas</taxon>
    </lineage>
</organism>
<dbReference type="STRING" id="1122189.SAMN02745165_00334"/>
<dbReference type="EMBL" id="FQZT01000001">
    <property type="protein sequence ID" value="SHI53438.1"/>
    <property type="molecule type" value="Genomic_DNA"/>
</dbReference>
<evidence type="ECO:0000256" key="2">
    <source>
        <dbReference type="HAMAP-Rule" id="MF_01212"/>
    </source>
</evidence>
<dbReference type="InterPro" id="IPR006674">
    <property type="entry name" value="HD_domain"/>
</dbReference>
<reference evidence="5 6" key="1">
    <citation type="submission" date="2016-11" db="EMBL/GenBank/DDBJ databases">
        <authorList>
            <person name="Jaros S."/>
            <person name="Januszkiewicz K."/>
            <person name="Wedrychowicz H."/>
        </authorList>
    </citation>
    <scope>NUCLEOTIDE SEQUENCE [LARGE SCALE GENOMIC DNA]</scope>
    <source>
        <strain evidence="5 6">DSM 5091</strain>
    </source>
</reference>
<dbReference type="RefSeq" id="WP_072905007.1">
    <property type="nucleotide sequence ID" value="NZ_FQZT01000001.1"/>
</dbReference>
<dbReference type="Gene3D" id="1.10.3210.10">
    <property type="entry name" value="Hypothetical protein af1432"/>
    <property type="match status" value="1"/>
</dbReference>
<feature type="region of interest" description="Disordered" evidence="3">
    <location>
        <begin position="1"/>
        <end position="32"/>
    </location>
</feature>
<sequence length="345" mass="39279">MDIRKTIEQREEKTLSPHACLSKNSKGRQRESKSCSIRTVFQHDRDRILHSKSFRRLKYKTQVFLSPEGDHYRTRLTHTLEVSQVARTIARALCLNEDLTEAIALGHDLGHTPFGHAGERVLHELVPGGFHHVRQSLRVVDILEKDGEGLNLTYEVRDGILKHSKGQGGLLTPDPDSAAVTLEGQVVRLADIIAYVSHDLDDAIRGGVIAEDDVPKEISQVVGLKHSRRIDCMVRDLISASLQRETSIGLSDEMDEAIRALRSWLYDHVYRIDRVHQDFVRASHLLRELFLYFIDNEETFLLHGGRRLKGDSLEISVADFIAGMTDRFALSLYDKLFLPHPWRVL</sequence>
<protein>
    <recommendedName>
        <fullName evidence="2">Deoxyguanosinetriphosphate triphosphohydrolase-like protein</fullName>
    </recommendedName>
</protein>
<dbReference type="AlphaFoldDB" id="A0A1M6BY99"/>
<dbReference type="HAMAP" id="MF_01212">
    <property type="entry name" value="dGTPase_type2"/>
    <property type="match status" value="1"/>
</dbReference>
<evidence type="ECO:0000256" key="1">
    <source>
        <dbReference type="ARBA" id="ARBA00022801"/>
    </source>
</evidence>
<dbReference type="SMART" id="SM00471">
    <property type="entry name" value="HDc"/>
    <property type="match status" value="1"/>
</dbReference>